<dbReference type="EMBL" id="MFGC01000039">
    <property type="protein sequence ID" value="OGF26614.1"/>
    <property type="molecule type" value="Genomic_DNA"/>
</dbReference>
<dbReference type="STRING" id="1797995.A2242_00135"/>
<dbReference type="Gene3D" id="3.40.50.150">
    <property type="entry name" value="Vaccinia Virus protein VP39"/>
    <property type="match status" value="1"/>
</dbReference>
<dbReference type="Proteomes" id="UP000178925">
    <property type="component" value="Unassembled WGS sequence"/>
</dbReference>
<evidence type="ECO:0000259" key="2">
    <source>
        <dbReference type="SMART" id="SM00828"/>
    </source>
</evidence>
<dbReference type="SMART" id="SM00828">
    <property type="entry name" value="PKS_MT"/>
    <property type="match status" value="1"/>
</dbReference>
<dbReference type="GO" id="GO:0008757">
    <property type="term" value="F:S-adenosylmethionine-dependent methyltransferase activity"/>
    <property type="evidence" value="ECO:0007669"/>
    <property type="project" value="InterPro"/>
</dbReference>
<dbReference type="InterPro" id="IPR020803">
    <property type="entry name" value="MeTfrase_dom"/>
</dbReference>
<organism evidence="3 4">
    <name type="scientific">Candidatus Falkowbacteria bacterium RIFOXYA2_FULL_47_9</name>
    <dbReference type="NCBI Taxonomy" id="1797995"/>
    <lineage>
        <taxon>Bacteria</taxon>
        <taxon>Candidatus Falkowiibacteriota</taxon>
    </lineage>
</organism>
<dbReference type="CDD" id="cd02440">
    <property type="entry name" value="AdoMet_MTases"/>
    <property type="match status" value="1"/>
</dbReference>
<evidence type="ECO:0000313" key="3">
    <source>
        <dbReference type="EMBL" id="OGF26614.1"/>
    </source>
</evidence>
<dbReference type="AlphaFoldDB" id="A0A1F5SIW3"/>
<evidence type="ECO:0000256" key="1">
    <source>
        <dbReference type="ARBA" id="ARBA00022679"/>
    </source>
</evidence>
<feature type="domain" description="Polyketide synthase-like methyltransferase" evidence="2">
    <location>
        <begin position="31"/>
        <end position="260"/>
    </location>
</feature>
<dbReference type="Pfam" id="PF08241">
    <property type="entry name" value="Methyltransf_11"/>
    <property type="match status" value="1"/>
</dbReference>
<keyword evidence="1" id="KW-0808">Transferase</keyword>
<dbReference type="InterPro" id="IPR029063">
    <property type="entry name" value="SAM-dependent_MTases_sf"/>
</dbReference>
<sequence>MDKEVITKYYDYTVPFYKFFYHGDSNALHYGFWDDNTKNHQEALLNVNKFLAKTVGIKSDDVVLDAGCGVGGSAIWLAKNYGTKVIGITISDKQLNEAKNLSRKNKLDSILNFYKRDFLNSGFDNESFSVVWAIESVCHAEDKKDFLKEAYRLLRNGGRLVIDDGFLLRQPKDKNEEKYYNASLEGMALSNLALESEFKESLEEVGFKNIKIYDKAKETLSSAKKLYSMCLIAYPISRLLEKLHLTPNLLTKNNLAGIAQYKIIQSGLAAHRVFYAEK</sequence>
<evidence type="ECO:0000313" key="4">
    <source>
        <dbReference type="Proteomes" id="UP000178925"/>
    </source>
</evidence>
<dbReference type="PANTHER" id="PTHR44742:SF2">
    <property type="entry name" value="24-METHYLENESTEROL C-METHYLTRANSFERASE 2"/>
    <property type="match status" value="1"/>
</dbReference>
<name>A0A1F5SIW3_9BACT</name>
<reference evidence="3 4" key="1">
    <citation type="journal article" date="2016" name="Nat. Commun.">
        <title>Thousands of microbial genomes shed light on interconnected biogeochemical processes in an aquifer system.</title>
        <authorList>
            <person name="Anantharaman K."/>
            <person name="Brown C.T."/>
            <person name="Hug L.A."/>
            <person name="Sharon I."/>
            <person name="Castelle C.J."/>
            <person name="Probst A.J."/>
            <person name="Thomas B.C."/>
            <person name="Singh A."/>
            <person name="Wilkins M.J."/>
            <person name="Karaoz U."/>
            <person name="Brodie E.L."/>
            <person name="Williams K.H."/>
            <person name="Hubbard S.S."/>
            <person name="Banfield J.F."/>
        </authorList>
    </citation>
    <scope>NUCLEOTIDE SEQUENCE [LARGE SCALE GENOMIC DNA]</scope>
</reference>
<protein>
    <recommendedName>
        <fullName evidence="2">Polyketide synthase-like methyltransferase domain-containing protein</fullName>
    </recommendedName>
</protein>
<gene>
    <name evidence="3" type="ORF">A2242_00135</name>
</gene>
<dbReference type="PANTHER" id="PTHR44742">
    <property type="match status" value="1"/>
</dbReference>
<comment type="caution">
    <text evidence="3">The sequence shown here is derived from an EMBL/GenBank/DDBJ whole genome shotgun (WGS) entry which is preliminary data.</text>
</comment>
<dbReference type="InterPro" id="IPR013216">
    <property type="entry name" value="Methyltransf_11"/>
</dbReference>
<proteinExistence type="predicted"/>
<dbReference type="SUPFAM" id="SSF53335">
    <property type="entry name" value="S-adenosyl-L-methionine-dependent methyltransferases"/>
    <property type="match status" value="1"/>
</dbReference>
<accession>A0A1F5SIW3</accession>